<reference evidence="1" key="1">
    <citation type="submission" date="2020-02" db="EMBL/GenBank/DDBJ databases">
        <authorList>
            <person name="Meier V. D."/>
        </authorList>
    </citation>
    <scope>NUCLEOTIDE SEQUENCE</scope>
    <source>
        <strain evidence="1">AVDCRST_MAG18</strain>
    </source>
</reference>
<organism evidence="1">
    <name type="scientific">uncultured Thermomicrobiales bacterium</name>
    <dbReference type="NCBI Taxonomy" id="1645740"/>
    <lineage>
        <taxon>Bacteria</taxon>
        <taxon>Pseudomonadati</taxon>
        <taxon>Thermomicrobiota</taxon>
        <taxon>Thermomicrobia</taxon>
        <taxon>Thermomicrobiales</taxon>
        <taxon>environmental samples</taxon>
    </lineage>
</organism>
<dbReference type="EMBL" id="CADCWN010000400">
    <property type="protein sequence ID" value="CAA9590395.1"/>
    <property type="molecule type" value="Genomic_DNA"/>
</dbReference>
<sequence>CPEDAPARPRPIRSRRSPTHCAAACSISWRRG</sequence>
<dbReference type="AlphaFoldDB" id="A0A6J4VWM4"/>
<protein>
    <submittedName>
        <fullName evidence="1">Uncharacterized protein</fullName>
    </submittedName>
</protein>
<accession>A0A6J4VWM4</accession>
<feature type="non-terminal residue" evidence="1">
    <location>
        <position position="1"/>
    </location>
</feature>
<gene>
    <name evidence="1" type="ORF">AVDCRST_MAG18-5003</name>
</gene>
<proteinExistence type="predicted"/>
<evidence type="ECO:0000313" key="1">
    <source>
        <dbReference type="EMBL" id="CAA9590395.1"/>
    </source>
</evidence>
<name>A0A6J4VWM4_9BACT</name>
<feature type="non-terminal residue" evidence="1">
    <location>
        <position position="32"/>
    </location>
</feature>